<sequence>MWQHSQPFQPPPIATITNNDSRSTVSQAYRSTEVRSPLHRRHNRLLRTGATTASKTMLAMRRKASRKHLQGRVVPGRLQKSIQKRLKKLQKQYSKTSAAVEWRTERSPEKRSDSKANCEKSSDPN</sequence>
<evidence type="ECO:0000256" key="1">
    <source>
        <dbReference type="SAM" id="MobiDB-lite"/>
    </source>
</evidence>
<evidence type="ECO:0000313" key="2">
    <source>
        <dbReference type="EMBL" id="KAL3801246.1"/>
    </source>
</evidence>
<comment type="caution">
    <text evidence="2">The sequence shown here is derived from an EMBL/GenBank/DDBJ whole genome shotgun (WGS) entry which is preliminary data.</text>
</comment>
<protein>
    <submittedName>
        <fullName evidence="2">Uncharacterized protein</fullName>
    </submittedName>
</protein>
<reference evidence="2 3" key="1">
    <citation type="journal article" date="2020" name="G3 (Bethesda)">
        <title>Improved Reference Genome for Cyclotella cryptica CCMP332, a Model for Cell Wall Morphogenesis, Salinity Adaptation, and Lipid Production in Diatoms (Bacillariophyta).</title>
        <authorList>
            <person name="Roberts W.R."/>
            <person name="Downey K.M."/>
            <person name="Ruck E.C."/>
            <person name="Traller J.C."/>
            <person name="Alverson A.J."/>
        </authorList>
    </citation>
    <scope>NUCLEOTIDE SEQUENCE [LARGE SCALE GENOMIC DNA]</scope>
    <source>
        <strain evidence="2 3">CCMP332</strain>
    </source>
</reference>
<feature type="compositionally biased region" description="Basic residues" evidence="1">
    <location>
        <begin position="60"/>
        <end position="70"/>
    </location>
</feature>
<feature type="compositionally biased region" description="Polar residues" evidence="1">
    <location>
        <begin position="15"/>
        <end position="30"/>
    </location>
</feature>
<dbReference type="EMBL" id="JABMIG020000028">
    <property type="protein sequence ID" value="KAL3801246.1"/>
    <property type="molecule type" value="Genomic_DNA"/>
</dbReference>
<organism evidence="2 3">
    <name type="scientific">Cyclotella cryptica</name>
    <dbReference type="NCBI Taxonomy" id="29204"/>
    <lineage>
        <taxon>Eukaryota</taxon>
        <taxon>Sar</taxon>
        <taxon>Stramenopiles</taxon>
        <taxon>Ochrophyta</taxon>
        <taxon>Bacillariophyta</taxon>
        <taxon>Coscinodiscophyceae</taxon>
        <taxon>Thalassiosirophycidae</taxon>
        <taxon>Stephanodiscales</taxon>
        <taxon>Stephanodiscaceae</taxon>
        <taxon>Cyclotella</taxon>
    </lineage>
</organism>
<feature type="region of interest" description="Disordered" evidence="1">
    <location>
        <begin position="1"/>
        <end position="125"/>
    </location>
</feature>
<keyword evidence="3" id="KW-1185">Reference proteome</keyword>
<proteinExistence type="predicted"/>
<dbReference type="AlphaFoldDB" id="A0ABD3QNP6"/>
<accession>A0ABD3QNP6</accession>
<name>A0ABD3QNP6_9STRA</name>
<dbReference type="Proteomes" id="UP001516023">
    <property type="component" value="Unassembled WGS sequence"/>
</dbReference>
<feature type="compositionally biased region" description="Basic and acidic residues" evidence="1">
    <location>
        <begin position="102"/>
        <end position="125"/>
    </location>
</feature>
<gene>
    <name evidence="2" type="ORF">HJC23_012646</name>
</gene>
<evidence type="ECO:0000313" key="3">
    <source>
        <dbReference type="Proteomes" id="UP001516023"/>
    </source>
</evidence>